<name>A0AAU9R033_9LACO</name>
<organism evidence="2 3">
    <name type="scientific">Lactobacillus delbrueckii subsp. delbrueckii</name>
    <dbReference type="NCBI Taxonomy" id="83684"/>
    <lineage>
        <taxon>Bacteria</taxon>
        <taxon>Bacillati</taxon>
        <taxon>Bacillota</taxon>
        <taxon>Bacilli</taxon>
        <taxon>Lactobacillales</taxon>
        <taxon>Lactobacillaceae</taxon>
        <taxon>Lactobacillus</taxon>
    </lineage>
</organism>
<protein>
    <submittedName>
        <fullName evidence="2">Uncharacterized protein</fullName>
    </submittedName>
</protein>
<gene>
    <name evidence="2" type="ORF">LDD865_0689</name>
</gene>
<evidence type="ECO:0000313" key="3">
    <source>
        <dbReference type="Proteomes" id="UP001295440"/>
    </source>
</evidence>
<keyword evidence="1" id="KW-0812">Transmembrane</keyword>
<dbReference type="RefSeq" id="WP_369879471.1">
    <property type="nucleotide sequence ID" value="NZ_OV915080.1"/>
</dbReference>
<keyword evidence="1" id="KW-1133">Transmembrane helix</keyword>
<evidence type="ECO:0000313" key="2">
    <source>
        <dbReference type="EMBL" id="CAH1705848.1"/>
    </source>
</evidence>
<keyword evidence="1" id="KW-0472">Membrane</keyword>
<dbReference type="Proteomes" id="UP001295440">
    <property type="component" value="Chromosome"/>
</dbReference>
<feature type="transmembrane region" description="Helical" evidence="1">
    <location>
        <begin position="49"/>
        <end position="69"/>
    </location>
</feature>
<reference evidence="2" key="1">
    <citation type="submission" date="2022-02" db="EMBL/GenBank/DDBJ databases">
        <authorList>
            <person name="Deutsch MARIE S."/>
        </authorList>
    </citation>
    <scope>NUCLEOTIDE SEQUENCE</scope>
    <source>
        <strain evidence="2">CIRM-BIA865</strain>
    </source>
</reference>
<sequence length="170" mass="18541">MKRLKSLAFVYASIFSLLIGLGAGIFLTISSELISLFWSKRILAHPGLLLLQCLLFGLVIGILQLKVGAYPKTIKQIMTEFQETGKVEGASWQTWVNGTVILAGGASVVPEASMTGIVARQSSAMGQQLTNYLTDPDLLQSSLKEQFKALFRPLTPAEGPLKAVFAKKWR</sequence>
<accession>A0AAU9R033</accession>
<feature type="transmembrane region" description="Helical" evidence="1">
    <location>
        <begin position="7"/>
        <end position="29"/>
    </location>
</feature>
<evidence type="ECO:0000256" key="1">
    <source>
        <dbReference type="SAM" id="Phobius"/>
    </source>
</evidence>
<proteinExistence type="predicted"/>
<dbReference type="EMBL" id="OV915080">
    <property type="protein sequence ID" value="CAH1705848.1"/>
    <property type="molecule type" value="Genomic_DNA"/>
</dbReference>
<dbReference type="AlphaFoldDB" id="A0AAU9R033"/>